<dbReference type="InterPro" id="IPR011652">
    <property type="entry name" value="MORN_2"/>
</dbReference>
<protein>
    <recommendedName>
        <fullName evidence="3">MORN repeat protein</fullName>
    </recommendedName>
</protein>
<comment type="caution">
    <text evidence="1">The sequence shown here is derived from an EMBL/GenBank/DDBJ whole genome shotgun (WGS) entry which is preliminary data.</text>
</comment>
<dbReference type="RefSeq" id="WP_002571560.1">
    <property type="nucleotide sequence ID" value="NZ_KB851149.1"/>
</dbReference>
<gene>
    <name evidence="1" type="ORF">HMPREF1097_01289</name>
</gene>
<dbReference type="HOGENOM" id="CLU_2354449_0_0_9"/>
<accession>R0AZK5</accession>
<dbReference type="PATRIC" id="fig|997897.5.peg.1370"/>
<organism evidence="1 2">
    <name type="scientific">Enterocloster bolteae 90B8</name>
    <dbReference type="NCBI Taxonomy" id="997897"/>
    <lineage>
        <taxon>Bacteria</taxon>
        <taxon>Bacillati</taxon>
        <taxon>Bacillota</taxon>
        <taxon>Clostridia</taxon>
        <taxon>Lachnospirales</taxon>
        <taxon>Lachnospiraceae</taxon>
        <taxon>Enterocloster</taxon>
    </lineage>
</organism>
<dbReference type="Proteomes" id="UP000013041">
    <property type="component" value="Unassembled WGS sequence"/>
</dbReference>
<evidence type="ECO:0000313" key="2">
    <source>
        <dbReference type="Proteomes" id="UP000013041"/>
    </source>
</evidence>
<sequence length="108" mass="12853">MDFRKKDDRILYIAEIPYETGEVRFRYSRKMSDDGTKWIRHGLFTEYHQNGNILSTGMYNEGLENGHWKDYHENGNIAAEGDYKNGKEIGKWIYYDENGNLESEEIFE</sequence>
<evidence type="ECO:0008006" key="3">
    <source>
        <dbReference type="Google" id="ProtNLM"/>
    </source>
</evidence>
<dbReference type="EMBL" id="AGYG01000009">
    <property type="protein sequence ID" value="ENZ41913.1"/>
    <property type="molecule type" value="Genomic_DNA"/>
</dbReference>
<reference evidence="1 2" key="1">
    <citation type="submission" date="2013-01" db="EMBL/GenBank/DDBJ databases">
        <title>The Genome Sequence of Clostridium bolteae 90B8.</title>
        <authorList>
            <consortium name="The Broad Institute Genome Sequencing Platform"/>
            <person name="Earl A."/>
            <person name="Ward D."/>
            <person name="Feldgarden M."/>
            <person name="Gevers D."/>
            <person name="Courvalin P."/>
            <person name="Lambert T."/>
            <person name="Walker B."/>
            <person name="Young S.K."/>
            <person name="Zeng Q."/>
            <person name="Gargeya S."/>
            <person name="Fitzgerald M."/>
            <person name="Haas B."/>
            <person name="Abouelleil A."/>
            <person name="Alvarado L."/>
            <person name="Arachchi H.M."/>
            <person name="Berlin A.M."/>
            <person name="Chapman S.B."/>
            <person name="Dewar J."/>
            <person name="Goldberg J."/>
            <person name="Griggs A."/>
            <person name="Gujja S."/>
            <person name="Hansen M."/>
            <person name="Howarth C."/>
            <person name="Imamovic A."/>
            <person name="Larimer J."/>
            <person name="McCowan C."/>
            <person name="Murphy C."/>
            <person name="Neiman D."/>
            <person name="Pearson M."/>
            <person name="Priest M."/>
            <person name="Roberts A."/>
            <person name="Saif S."/>
            <person name="Shea T."/>
            <person name="Sisk P."/>
            <person name="Sykes S."/>
            <person name="Wortman J."/>
            <person name="Nusbaum C."/>
            <person name="Birren B."/>
        </authorList>
    </citation>
    <scope>NUCLEOTIDE SEQUENCE [LARGE SCALE GENOMIC DNA]</scope>
    <source>
        <strain evidence="1 2">90B8</strain>
    </source>
</reference>
<dbReference type="SUPFAM" id="SSF82185">
    <property type="entry name" value="Histone H3 K4-specific methyltransferase SET7/9 N-terminal domain"/>
    <property type="match status" value="1"/>
</dbReference>
<name>R0AZK5_9FIRM</name>
<dbReference type="AlphaFoldDB" id="R0AZK5"/>
<evidence type="ECO:0000313" key="1">
    <source>
        <dbReference type="EMBL" id="ENZ41913.1"/>
    </source>
</evidence>
<proteinExistence type="predicted"/>
<dbReference type="Pfam" id="PF07661">
    <property type="entry name" value="MORN_2"/>
    <property type="match status" value="3"/>
</dbReference>
<dbReference type="Gene3D" id="3.90.930.1">
    <property type="match status" value="1"/>
</dbReference>